<dbReference type="Proteomes" id="UP001221142">
    <property type="component" value="Unassembled WGS sequence"/>
</dbReference>
<evidence type="ECO:0000313" key="3">
    <source>
        <dbReference type="Proteomes" id="UP001221142"/>
    </source>
</evidence>
<dbReference type="AlphaFoldDB" id="A0AAD7CA10"/>
<organism evidence="2 3">
    <name type="scientific">Roridomyces roridus</name>
    <dbReference type="NCBI Taxonomy" id="1738132"/>
    <lineage>
        <taxon>Eukaryota</taxon>
        <taxon>Fungi</taxon>
        <taxon>Dikarya</taxon>
        <taxon>Basidiomycota</taxon>
        <taxon>Agaricomycotina</taxon>
        <taxon>Agaricomycetes</taxon>
        <taxon>Agaricomycetidae</taxon>
        <taxon>Agaricales</taxon>
        <taxon>Marasmiineae</taxon>
        <taxon>Mycenaceae</taxon>
        <taxon>Roridomyces</taxon>
    </lineage>
</organism>
<comment type="caution">
    <text evidence="2">The sequence shown here is derived from an EMBL/GenBank/DDBJ whole genome shotgun (WGS) entry which is preliminary data.</text>
</comment>
<accession>A0AAD7CA10</accession>
<keyword evidence="3" id="KW-1185">Reference proteome</keyword>
<feature type="region of interest" description="Disordered" evidence="1">
    <location>
        <begin position="275"/>
        <end position="300"/>
    </location>
</feature>
<reference evidence="2" key="1">
    <citation type="submission" date="2023-03" db="EMBL/GenBank/DDBJ databases">
        <title>Massive genome expansion in bonnet fungi (Mycena s.s.) driven by repeated elements and novel gene families across ecological guilds.</title>
        <authorList>
            <consortium name="Lawrence Berkeley National Laboratory"/>
            <person name="Harder C.B."/>
            <person name="Miyauchi S."/>
            <person name="Viragh M."/>
            <person name="Kuo A."/>
            <person name="Thoen E."/>
            <person name="Andreopoulos B."/>
            <person name="Lu D."/>
            <person name="Skrede I."/>
            <person name="Drula E."/>
            <person name="Henrissat B."/>
            <person name="Morin E."/>
            <person name="Kohler A."/>
            <person name="Barry K."/>
            <person name="LaButti K."/>
            <person name="Morin E."/>
            <person name="Salamov A."/>
            <person name="Lipzen A."/>
            <person name="Mereny Z."/>
            <person name="Hegedus B."/>
            <person name="Baldrian P."/>
            <person name="Stursova M."/>
            <person name="Weitz H."/>
            <person name="Taylor A."/>
            <person name="Grigoriev I.V."/>
            <person name="Nagy L.G."/>
            <person name="Martin F."/>
            <person name="Kauserud H."/>
        </authorList>
    </citation>
    <scope>NUCLEOTIDE SEQUENCE</scope>
    <source>
        <strain evidence="2">9284</strain>
    </source>
</reference>
<dbReference type="EMBL" id="JARKIF010000003">
    <property type="protein sequence ID" value="KAJ7643544.1"/>
    <property type="molecule type" value="Genomic_DNA"/>
</dbReference>
<sequence>MYSGRIGLGIGTGTGNPRGLTGLPAAGTVHLRNADKWTSKVPLYVGLMGPWRSPAEAASEPPPGGAGPPPWAGAVFSQPQEPVHILCKHLPGKRQVGCSSGKSGRQARCGFGRQRRDLRLLAGVASRLELGRDCVRCVAYSLSMGRATHWRRREGKGEPVNGALGIPPLAGGCLGWQAGIGLLLSLCYAEDTYSQDRSLKTSGLSVRPPPPPLRGRQRRQIWHRGGGEDDRAEVAEVLRIVLFDDWKLARAHLLRRGECEVHEMNLNMASSLSSDVGASGGGGRKKAEMSNTASDLLADL</sequence>
<feature type="compositionally biased region" description="Pro residues" evidence="1">
    <location>
        <begin position="60"/>
        <end position="71"/>
    </location>
</feature>
<protein>
    <submittedName>
        <fullName evidence="2">Uncharacterized protein</fullName>
    </submittedName>
</protein>
<evidence type="ECO:0000256" key="1">
    <source>
        <dbReference type="SAM" id="MobiDB-lite"/>
    </source>
</evidence>
<name>A0AAD7CA10_9AGAR</name>
<proteinExistence type="predicted"/>
<evidence type="ECO:0000313" key="2">
    <source>
        <dbReference type="EMBL" id="KAJ7643544.1"/>
    </source>
</evidence>
<gene>
    <name evidence="2" type="ORF">FB45DRAFT_861165</name>
</gene>
<feature type="region of interest" description="Disordered" evidence="1">
    <location>
        <begin position="55"/>
        <end position="74"/>
    </location>
</feature>